<evidence type="ECO:0000256" key="7">
    <source>
        <dbReference type="ARBA" id="ARBA00022692"/>
    </source>
</evidence>
<dbReference type="Gene3D" id="2.40.128.130">
    <property type="entry name" value="Autotransporter beta-domain"/>
    <property type="match status" value="1"/>
</dbReference>
<dbReference type="InterPro" id="IPR036709">
    <property type="entry name" value="Autotransporte_beta_dom_sf"/>
</dbReference>
<protein>
    <submittedName>
        <fullName evidence="13">Polymorphic membrane protein F,chlamydial polymorphic outer membrane protein repeat,Autotransporter beta-domain</fullName>
    </submittedName>
</protein>
<evidence type="ECO:0000256" key="4">
    <source>
        <dbReference type="ARBA" id="ARBA00022452"/>
    </source>
</evidence>
<dbReference type="Pfam" id="PF03797">
    <property type="entry name" value="Autotransporter"/>
    <property type="match status" value="1"/>
</dbReference>
<feature type="domain" description="Autotransporter" evidence="12">
    <location>
        <begin position="677"/>
        <end position="958"/>
    </location>
</feature>
<dbReference type="OrthoDB" id="16673at2"/>
<dbReference type="InterPro" id="IPR003368">
    <property type="entry name" value="POMP_repeat"/>
</dbReference>
<accession>A0A2R8FB92</accession>
<dbReference type="SMART" id="SM00869">
    <property type="entry name" value="Autotransporter"/>
    <property type="match status" value="1"/>
</dbReference>
<keyword evidence="8" id="KW-0732">Signal</keyword>
<dbReference type="GO" id="GO:0009279">
    <property type="term" value="C:cell outer membrane"/>
    <property type="evidence" value="ECO:0007669"/>
    <property type="project" value="UniProtKB-SubCell"/>
</dbReference>
<evidence type="ECO:0000256" key="1">
    <source>
        <dbReference type="ARBA" id="ARBA00004191"/>
    </source>
</evidence>
<dbReference type="Pfam" id="PF07548">
    <property type="entry name" value="ChlamPMP_M"/>
    <property type="match status" value="1"/>
</dbReference>
<dbReference type="Pfam" id="PF02415">
    <property type="entry name" value="Chlam_PMP"/>
    <property type="match status" value="4"/>
</dbReference>
<sequence length="958" mass="105071">MKFRKSLASTTDNKLLSYLGISFTFILIIYSSVYSIQTDYFTDYGIEKEFTKSFPLLDKLIDLTGTNPITTFHGNRHDNTQDITLSNYKSINSIFEFFVSKGGAFSCKEFTLANIEDYAFLSNNQAQGQGGAIYAEVGCKIINNKGLIIVIGNSGLNNANTGATPFGGAIACAGDCVISSNHGTMYFLKNWANNGGGAIYTQGQCKIQENNAPILFANNITLDGGGGAITSTDTVISNNIYPIYFKDNYAKIGGAISTSSGVTISNNYNAVVFNNNKAFSALTTPGNGSGGAIYTTTFSINDNPGTVAFDNNYCSRDGGAICTQFVTIKNSGPVHFTNNQGNWGGAIMLRQDSNCLLFADYGDIVFQNNTTFLGALGTYNSIHCTPNSNVQIGARKGYKVAFYDPIEHSHLTTNPLIFNPNPSHQGTVLFSSAYVPENSQDRNNFINTSKNTIELRNGILSIEDRAGWECYKFTQTGGTLKLGSRTSISTNINADTPQTSVGSAIIINNLAIDLPSIIETGKAPVLWIRPITSSPPYTEDNNPTITLSGPLNLLNNDNRDPYDSLNLSEPLQNVHLLSLSDVAARHINTDNFYPETLNATKHYGYQGIWSPYWLETITITNGNSLATTNTLHRDLYASWTPLGYKVNPEYQGDLATTPLWQSFHTVFAILRSYDTSANSFKQNTFLETQGRAEGLFVHQNSTPNTSGFRIDSTGYSLHASTQTALHQKVSLSFAQLFSNTKEIGSKNRVAAHTVVSSLYVQFPWLRETLATSGVLAYSYGNHHLHSLHPTHQEHAEGRCYSHTLAAALACSLPWQKSSYFYISPFLQIIAIRSNQTAFHEIGDNPRNFTSQKPLYNLTAPLGIQGQWQSKFHIPTDWTLEVSYQPTLYQQNPRIGVTLLASQGSWSTLGPNPTRNALGYAIHSQTHLFPHMMLSLDYRGSISSSTMTHYLQAGSILSF</sequence>
<proteinExistence type="inferred from homology"/>
<evidence type="ECO:0000256" key="6">
    <source>
        <dbReference type="ARBA" id="ARBA00022525"/>
    </source>
</evidence>
<reference evidence="14" key="1">
    <citation type="submission" date="2017-11" db="EMBL/GenBank/DDBJ databases">
        <authorList>
            <person name="Seth-Smith MB H."/>
        </authorList>
    </citation>
    <scope>NUCLEOTIDE SEQUENCE [LARGE SCALE GENOMIC DNA]</scope>
</reference>
<comment type="similarity">
    <text evidence="3">Belongs to the PMP outer membrane protein family.</text>
</comment>
<evidence type="ECO:0000256" key="2">
    <source>
        <dbReference type="ARBA" id="ARBA00004416"/>
    </source>
</evidence>
<dbReference type="InterPro" id="IPR005546">
    <property type="entry name" value="Autotransporte_beta"/>
</dbReference>
<keyword evidence="4" id="KW-1134">Transmembrane beta strand</keyword>
<dbReference type="EMBL" id="LT993738">
    <property type="protein sequence ID" value="SPN73592.1"/>
    <property type="molecule type" value="Genomic_DNA"/>
</dbReference>
<comment type="subcellular location">
    <subcellularLocation>
        <location evidence="2">Cell outer membrane</location>
        <topology evidence="2">Peripheral membrane protein</topology>
        <orientation evidence="2">Extracellular side</orientation>
    </subcellularLocation>
    <subcellularLocation>
        <location evidence="1">Secreted</location>
        <location evidence="1">Cell wall</location>
    </subcellularLocation>
</comment>
<keyword evidence="5" id="KW-0134">Cell wall</keyword>
<dbReference type="NCBIfam" id="TIGR01376">
    <property type="entry name" value="POMP_repeat"/>
    <property type="match status" value="5"/>
</dbReference>
<evidence type="ECO:0000256" key="8">
    <source>
        <dbReference type="ARBA" id="ARBA00022729"/>
    </source>
</evidence>
<evidence type="ECO:0000256" key="11">
    <source>
        <dbReference type="SAM" id="Phobius"/>
    </source>
</evidence>
<dbReference type="RefSeq" id="WP_108896550.1">
    <property type="nucleotide sequence ID" value="NZ_LT993738.1"/>
</dbReference>
<keyword evidence="14" id="KW-1185">Reference proteome</keyword>
<evidence type="ECO:0000313" key="14">
    <source>
        <dbReference type="Proteomes" id="UP000244926"/>
    </source>
</evidence>
<gene>
    <name evidence="13" type="primary">pmpF_12</name>
    <name evidence="13" type="ORF">C10C_0425</name>
</gene>
<evidence type="ECO:0000256" key="9">
    <source>
        <dbReference type="ARBA" id="ARBA00023136"/>
    </source>
</evidence>
<evidence type="ECO:0000313" key="13">
    <source>
        <dbReference type="EMBL" id="SPN73592.1"/>
    </source>
</evidence>
<dbReference type="SUPFAM" id="SSF103515">
    <property type="entry name" value="Autotransporter"/>
    <property type="match status" value="1"/>
</dbReference>
<name>A0A2R8FB92_9CHLA</name>
<keyword evidence="11" id="KW-1133">Transmembrane helix</keyword>
<evidence type="ECO:0000259" key="12">
    <source>
        <dbReference type="PROSITE" id="PS51208"/>
    </source>
</evidence>
<evidence type="ECO:0000256" key="10">
    <source>
        <dbReference type="ARBA" id="ARBA00023237"/>
    </source>
</evidence>
<evidence type="ECO:0000256" key="3">
    <source>
        <dbReference type="ARBA" id="ARBA00007542"/>
    </source>
</evidence>
<keyword evidence="9 11" id="KW-0472">Membrane</keyword>
<organism evidence="13 14">
    <name type="scientific">Chlamydia serpentis</name>
    <dbReference type="NCBI Taxonomy" id="1967782"/>
    <lineage>
        <taxon>Bacteria</taxon>
        <taxon>Pseudomonadati</taxon>
        <taxon>Chlamydiota</taxon>
        <taxon>Chlamydiia</taxon>
        <taxon>Chlamydiales</taxon>
        <taxon>Chlamydiaceae</taxon>
        <taxon>Chlamydia/Chlamydophila group</taxon>
        <taxon>Chlamydia</taxon>
    </lineage>
</organism>
<dbReference type="PROSITE" id="PS51208">
    <property type="entry name" value="AUTOTRANSPORTER"/>
    <property type="match status" value="1"/>
</dbReference>
<evidence type="ECO:0000256" key="5">
    <source>
        <dbReference type="ARBA" id="ARBA00022512"/>
    </source>
</evidence>
<dbReference type="InterPro" id="IPR011427">
    <property type="entry name" value="Polymorphic_membr_middle"/>
</dbReference>
<dbReference type="Proteomes" id="UP000244926">
    <property type="component" value="Chromosome I"/>
</dbReference>
<dbReference type="AlphaFoldDB" id="A0A2R8FB92"/>
<keyword evidence="6" id="KW-0964">Secreted</keyword>
<keyword evidence="10" id="KW-0998">Cell outer membrane</keyword>
<keyword evidence="7 11" id="KW-0812">Transmembrane</keyword>
<feature type="transmembrane region" description="Helical" evidence="11">
    <location>
        <begin position="15"/>
        <end position="36"/>
    </location>
</feature>
<dbReference type="KEGG" id="csee:C10C_0425"/>